<dbReference type="NCBIfam" id="TIGR01855">
    <property type="entry name" value="IMP_synth_hisH"/>
    <property type="match status" value="1"/>
</dbReference>
<dbReference type="GO" id="GO:0004359">
    <property type="term" value="F:glutaminase activity"/>
    <property type="evidence" value="ECO:0007669"/>
    <property type="project" value="UniProtKB-EC"/>
</dbReference>
<feature type="domain" description="Glutamine amidotransferase" evidence="10">
    <location>
        <begin position="14"/>
        <end position="195"/>
    </location>
</feature>
<evidence type="ECO:0000259" key="10">
    <source>
        <dbReference type="Pfam" id="PF00117"/>
    </source>
</evidence>
<keyword evidence="7" id="KW-0456">Lyase</keyword>
<evidence type="ECO:0000256" key="6">
    <source>
        <dbReference type="ARBA" id="ARBA00023102"/>
    </source>
</evidence>
<evidence type="ECO:0000256" key="1">
    <source>
        <dbReference type="ARBA" id="ARBA00005091"/>
    </source>
</evidence>
<evidence type="ECO:0000256" key="5">
    <source>
        <dbReference type="ARBA" id="ARBA00022962"/>
    </source>
</evidence>
<dbReference type="AlphaFoldDB" id="A0A1W1BK70"/>
<protein>
    <submittedName>
        <fullName evidence="11">Imidazole glycerol phosphate synthase amidotransferase subunit</fullName>
        <ecNumber evidence="11">2.4.2.-</ecNumber>
    </submittedName>
</protein>
<dbReference type="HAMAP" id="MF_00278">
    <property type="entry name" value="HisH"/>
    <property type="match status" value="1"/>
</dbReference>
<dbReference type="InterPro" id="IPR017926">
    <property type="entry name" value="GATASE"/>
</dbReference>
<reference evidence="11" key="1">
    <citation type="submission" date="2016-10" db="EMBL/GenBank/DDBJ databases">
        <authorList>
            <person name="de Groot N.N."/>
        </authorList>
    </citation>
    <scope>NUCLEOTIDE SEQUENCE</scope>
</reference>
<evidence type="ECO:0000256" key="7">
    <source>
        <dbReference type="ARBA" id="ARBA00023239"/>
    </source>
</evidence>
<dbReference type="SUPFAM" id="SSF52317">
    <property type="entry name" value="Class I glutamine amidotransferase-like"/>
    <property type="match status" value="1"/>
</dbReference>
<dbReference type="UniPathway" id="UPA00031">
    <property type="reaction ID" value="UER00010"/>
</dbReference>
<dbReference type="EMBL" id="FPHE01000049">
    <property type="protein sequence ID" value="SFV53871.1"/>
    <property type="molecule type" value="Genomic_DNA"/>
</dbReference>
<dbReference type="InterPro" id="IPR010139">
    <property type="entry name" value="Imidazole-glycPsynth_HisH"/>
</dbReference>
<dbReference type="CDD" id="cd01748">
    <property type="entry name" value="GATase1_IGP_Synthase"/>
    <property type="match status" value="1"/>
</dbReference>
<comment type="catalytic activity">
    <reaction evidence="8">
        <text>5-[(5-phospho-1-deoxy-D-ribulos-1-ylimino)methylamino]-1-(5-phospho-beta-D-ribosyl)imidazole-4-carboxamide + L-glutamine = D-erythro-1-(imidazol-4-yl)glycerol 3-phosphate + 5-amino-1-(5-phospho-beta-D-ribosyl)imidazole-4-carboxamide + L-glutamate + H(+)</text>
        <dbReference type="Rhea" id="RHEA:24793"/>
        <dbReference type="ChEBI" id="CHEBI:15378"/>
        <dbReference type="ChEBI" id="CHEBI:29985"/>
        <dbReference type="ChEBI" id="CHEBI:58278"/>
        <dbReference type="ChEBI" id="CHEBI:58359"/>
        <dbReference type="ChEBI" id="CHEBI:58475"/>
        <dbReference type="ChEBI" id="CHEBI:58525"/>
        <dbReference type="EC" id="4.3.2.10"/>
    </reaction>
</comment>
<organism evidence="11">
    <name type="scientific">hydrothermal vent metagenome</name>
    <dbReference type="NCBI Taxonomy" id="652676"/>
    <lineage>
        <taxon>unclassified sequences</taxon>
        <taxon>metagenomes</taxon>
        <taxon>ecological metagenomes</taxon>
    </lineage>
</organism>
<dbReference type="GO" id="GO:0016829">
    <property type="term" value="F:lyase activity"/>
    <property type="evidence" value="ECO:0007669"/>
    <property type="project" value="UniProtKB-KW"/>
</dbReference>
<evidence type="ECO:0000256" key="2">
    <source>
        <dbReference type="ARBA" id="ARBA00011152"/>
    </source>
</evidence>
<keyword evidence="6" id="KW-0368">Histidine biosynthesis</keyword>
<dbReference type="Pfam" id="PF00117">
    <property type="entry name" value="GATase"/>
    <property type="match status" value="1"/>
</dbReference>
<keyword evidence="11" id="KW-0328">Glycosyltransferase</keyword>
<comment type="subunit">
    <text evidence="2">Heterodimer of HisH and HisF.</text>
</comment>
<sequence length="198" mass="22069">MSNIIGIVNYGIAGNIHSIKKALDSAGANTLIINTPEQFDEVNKIVIPGVGSFKDAMSELENKGFIETLKTTTKPMLGICLGMQILSSLGYEYGKTKGLNLINGEVKPILVDEKVPHVGFNHIKVIKDNKLLNGLENEEFYFMHSYEVVNYTDISSLTDYAEHQFVSAIQRGNIYGVQFHPEKSREAGIRLFKNFIEL</sequence>
<evidence type="ECO:0000256" key="4">
    <source>
        <dbReference type="ARBA" id="ARBA00022801"/>
    </source>
</evidence>
<keyword evidence="4" id="KW-0378">Hydrolase</keyword>
<dbReference type="GO" id="GO:0000107">
    <property type="term" value="F:imidazoleglycerol-phosphate synthase activity"/>
    <property type="evidence" value="ECO:0007669"/>
    <property type="project" value="RHEA"/>
</dbReference>
<dbReference type="InterPro" id="IPR029062">
    <property type="entry name" value="Class_I_gatase-like"/>
</dbReference>
<dbReference type="PANTHER" id="PTHR42701:SF1">
    <property type="entry name" value="IMIDAZOLE GLYCEROL PHOSPHATE SYNTHASE SUBUNIT HISH"/>
    <property type="match status" value="1"/>
</dbReference>
<dbReference type="EC" id="2.4.2.-" evidence="11"/>
<dbReference type="GO" id="GO:0000105">
    <property type="term" value="P:L-histidine biosynthetic process"/>
    <property type="evidence" value="ECO:0007669"/>
    <property type="project" value="UniProtKB-UniPathway"/>
</dbReference>
<dbReference type="PIRSF" id="PIRSF000495">
    <property type="entry name" value="Amidotransf_hisH"/>
    <property type="match status" value="1"/>
</dbReference>
<evidence type="ECO:0000313" key="11">
    <source>
        <dbReference type="EMBL" id="SFV53871.1"/>
    </source>
</evidence>
<accession>A0A1W1BK70</accession>
<dbReference type="PANTHER" id="PTHR42701">
    <property type="entry name" value="IMIDAZOLE GLYCEROL PHOSPHATE SYNTHASE SUBUNIT HISH"/>
    <property type="match status" value="1"/>
</dbReference>
<comment type="catalytic activity">
    <reaction evidence="9">
        <text>L-glutamine + H2O = L-glutamate + NH4(+)</text>
        <dbReference type="Rhea" id="RHEA:15889"/>
        <dbReference type="ChEBI" id="CHEBI:15377"/>
        <dbReference type="ChEBI" id="CHEBI:28938"/>
        <dbReference type="ChEBI" id="CHEBI:29985"/>
        <dbReference type="ChEBI" id="CHEBI:58359"/>
        <dbReference type="EC" id="3.5.1.2"/>
    </reaction>
</comment>
<keyword evidence="11" id="KW-0808">Transferase</keyword>
<keyword evidence="3" id="KW-0028">Amino-acid biosynthesis</keyword>
<dbReference type="PROSITE" id="PS51273">
    <property type="entry name" value="GATASE_TYPE_1"/>
    <property type="match status" value="1"/>
</dbReference>
<name>A0A1W1BK70_9ZZZZ</name>
<evidence type="ECO:0000256" key="3">
    <source>
        <dbReference type="ARBA" id="ARBA00022605"/>
    </source>
</evidence>
<evidence type="ECO:0000256" key="8">
    <source>
        <dbReference type="ARBA" id="ARBA00047838"/>
    </source>
</evidence>
<dbReference type="Gene3D" id="3.40.50.880">
    <property type="match status" value="1"/>
</dbReference>
<proteinExistence type="inferred from homology"/>
<comment type="pathway">
    <text evidence="1">Amino-acid biosynthesis; L-histidine biosynthesis; L-histidine from 5-phospho-alpha-D-ribose 1-diphosphate: step 5/9.</text>
</comment>
<gene>
    <name evidence="11" type="ORF">MNB_SV-12-2004</name>
</gene>
<keyword evidence="5" id="KW-0315">Glutamine amidotransferase</keyword>
<evidence type="ECO:0000256" key="9">
    <source>
        <dbReference type="ARBA" id="ARBA00049534"/>
    </source>
</evidence>